<dbReference type="EMBL" id="CADIKI010000058">
    <property type="protein sequence ID" value="CAB3810940.1"/>
    <property type="molecule type" value="Genomic_DNA"/>
</dbReference>
<evidence type="ECO:0000313" key="1">
    <source>
        <dbReference type="EMBL" id="CAB3810940.1"/>
    </source>
</evidence>
<dbReference type="InterPro" id="IPR032710">
    <property type="entry name" value="NTF2-like_dom_sf"/>
</dbReference>
<dbReference type="InterPro" id="IPR009959">
    <property type="entry name" value="Cyclase_SnoaL-like"/>
</dbReference>
<evidence type="ECO:0000313" key="2">
    <source>
        <dbReference type="Proteomes" id="UP000494252"/>
    </source>
</evidence>
<dbReference type="Gene3D" id="3.10.450.50">
    <property type="match status" value="1"/>
</dbReference>
<reference evidence="1 2" key="1">
    <citation type="submission" date="2020-04" db="EMBL/GenBank/DDBJ databases">
        <authorList>
            <person name="De Canck E."/>
        </authorList>
    </citation>
    <scope>NUCLEOTIDE SEQUENCE [LARGE SCALE GENOMIC DNA]</scope>
    <source>
        <strain evidence="1 2">LMG 27177</strain>
    </source>
</reference>
<dbReference type="GO" id="GO:0030638">
    <property type="term" value="P:polyketide metabolic process"/>
    <property type="evidence" value="ECO:0007669"/>
    <property type="project" value="InterPro"/>
</dbReference>
<evidence type="ECO:0008006" key="3">
    <source>
        <dbReference type="Google" id="ProtNLM"/>
    </source>
</evidence>
<name>A0A6J5H3L2_9BURK</name>
<dbReference type="Proteomes" id="UP000494252">
    <property type="component" value="Unassembled WGS sequence"/>
</dbReference>
<proteinExistence type="predicted"/>
<dbReference type="Pfam" id="PF07366">
    <property type="entry name" value="SnoaL"/>
    <property type="match status" value="1"/>
</dbReference>
<sequence length="138" mass="15259">MHSDNPKLVVLRFNREVIEGGNRASFDALMAPDFVNWSAPDASLRGAENMWKTFDSVLRPAFDGLRVEIHDQLLDGDKVATRKTISGKHTGLLLGIEPIGQPLSIDVIDIVRVRDGQYVEHWGINTLAAVIAQLRGSE</sequence>
<dbReference type="SUPFAM" id="SSF54427">
    <property type="entry name" value="NTF2-like"/>
    <property type="match status" value="1"/>
</dbReference>
<organism evidence="1 2">
    <name type="scientific">Paraburkholderia fynbosensis</name>
    <dbReference type="NCBI Taxonomy" id="1200993"/>
    <lineage>
        <taxon>Bacteria</taxon>
        <taxon>Pseudomonadati</taxon>
        <taxon>Pseudomonadota</taxon>
        <taxon>Betaproteobacteria</taxon>
        <taxon>Burkholderiales</taxon>
        <taxon>Burkholderiaceae</taxon>
        <taxon>Paraburkholderia</taxon>
    </lineage>
</organism>
<dbReference type="RefSeq" id="WP_175166511.1">
    <property type="nucleotide sequence ID" value="NZ_CADIKI010000058.1"/>
</dbReference>
<dbReference type="PANTHER" id="PTHR38436:SF1">
    <property type="entry name" value="ESTER CYCLASE"/>
    <property type="match status" value="1"/>
</dbReference>
<protein>
    <recommendedName>
        <fullName evidence="3">Ester cyclase</fullName>
    </recommendedName>
</protein>
<dbReference type="PANTHER" id="PTHR38436">
    <property type="entry name" value="POLYKETIDE CYCLASE SNOAL-LIKE DOMAIN"/>
    <property type="match status" value="1"/>
</dbReference>
<dbReference type="AlphaFoldDB" id="A0A6J5H3L2"/>
<accession>A0A6J5H3L2</accession>
<keyword evidence="2" id="KW-1185">Reference proteome</keyword>
<gene>
    <name evidence="1" type="ORF">LMG27177_07618</name>
</gene>